<keyword evidence="4" id="KW-0732">Signal</keyword>
<dbReference type="InterPro" id="IPR051395">
    <property type="entry name" value="Cytochrome_c_Peroxidase/MauG"/>
</dbReference>
<keyword evidence="7 9" id="KW-0408">Iron</keyword>
<dbReference type="InterPro" id="IPR026259">
    <property type="entry name" value="MauG/Cytc_peroxidase"/>
</dbReference>
<feature type="binding site" description="axial binding residue" evidence="9">
    <location>
        <position position="253"/>
    </location>
    <ligand>
        <name>heme c</name>
        <dbReference type="ChEBI" id="CHEBI:61717"/>
        <label>2</label>
    </ligand>
    <ligandPart>
        <name>Fe</name>
        <dbReference type="ChEBI" id="CHEBI:18248"/>
    </ligandPart>
</feature>
<comment type="cofactor">
    <cofactor evidence="8">
        <name>heme</name>
        <dbReference type="ChEBI" id="CHEBI:30413"/>
    </cofactor>
    <text evidence="8">Binds 2 heme groups.</text>
</comment>
<evidence type="ECO:0000259" key="10">
    <source>
        <dbReference type="PROSITE" id="PS51007"/>
    </source>
</evidence>
<dbReference type="PROSITE" id="PS51007">
    <property type="entry name" value="CYTC"/>
    <property type="match status" value="2"/>
</dbReference>
<dbReference type="GO" id="GO:0046872">
    <property type="term" value="F:metal ion binding"/>
    <property type="evidence" value="ECO:0007669"/>
    <property type="project" value="UniProtKB-KW"/>
</dbReference>
<comment type="PTM">
    <text evidence="8">Binds 2 heme groups per subunit.</text>
</comment>
<evidence type="ECO:0000256" key="8">
    <source>
        <dbReference type="PIRSR" id="PIRSR000294-1"/>
    </source>
</evidence>
<name>A0A2V1K1M9_9BURK</name>
<feature type="domain" description="Cytochrome c" evidence="10">
    <location>
        <begin position="234"/>
        <end position="373"/>
    </location>
</feature>
<feature type="binding site" description="covalent" evidence="8">
    <location>
        <position position="249"/>
    </location>
    <ligand>
        <name>heme c</name>
        <dbReference type="ChEBI" id="CHEBI:61717"/>
        <label>2</label>
    </ligand>
</feature>
<keyword evidence="2 8" id="KW-0349">Heme</keyword>
<accession>A0A2V1K1M9</accession>
<dbReference type="GO" id="GO:0042597">
    <property type="term" value="C:periplasmic space"/>
    <property type="evidence" value="ECO:0007669"/>
    <property type="project" value="UniProtKB-SubCell"/>
</dbReference>
<dbReference type="Pfam" id="PF03150">
    <property type="entry name" value="CCP_MauG"/>
    <property type="match status" value="1"/>
</dbReference>
<evidence type="ECO:0000313" key="11">
    <source>
        <dbReference type="EMBL" id="PWF21922.1"/>
    </source>
</evidence>
<keyword evidence="11" id="KW-0575">Peroxidase</keyword>
<dbReference type="Proteomes" id="UP000245212">
    <property type="component" value="Unassembled WGS sequence"/>
</dbReference>
<dbReference type="GO" id="GO:0020037">
    <property type="term" value="F:heme binding"/>
    <property type="evidence" value="ECO:0007669"/>
    <property type="project" value="InterPro"/>
</dbReference>
<evidence type="ECO:0000313" key="12">
    <source>
        <dbReference type="Proteomes" id="UP000245212"/>
    </source>
</evidence>
<reference evidence="12" key="1">
    <citation type="submission" date="2018-05" db="EMBL/GenBank/DDBJ databases">
        <authorList>
            <person name="Li Y."/>
        </authorList>
    </citation>
    <scope>NUCLEOTIDE SEQUENCE [LARGE SCALE GENOMIC DNA]</scope>
    <source>
        <strain evidence="12">3d-2-2</strain>
    </source>
</reference>
<dbReference type="SUPFAM" id="SSF46626">
    <property type="entry name" value="Cytochrome c"/>
    <property type="match status" value="2"/>
</dbReference>
<evidence type="ECO:0000256" key="5">
    <source>
        <dbReference type="ARBA" id="ARBA00022764"/>
    </source>
</evidence>
<dbReference type="GO" id="GO:0009055">
    <property type="term" value="F:electron transfer activity"/>
    <property type="evidence" value="ECO:0007669"/>
    <property type="project" value="InterPro"/>
</dbReference>
<feature type="binding site" description="covalent" evidence="8">
    <location>
        <position position="252"/>
    </location>
    <ligand>
        <name>heme c</name>
        <dbReference type="ChEBI" id="CHEBI:61717"/>
        <label>2</label>
    </ligand>
</feature>
<gene>
    <name evidence="11" type="ORF">DD235_14140</name>
</gene>
<evidence type="ECO:0000256" key="7">
    <source>
        <dbReference type="ARBA" id="ARBA00023004"/>
    </source>
</evidence>
<evidence type="ECO:0000256" key="4">
    <source>
        <dbReference type="ARBA" id="ARBA00022729"/>
    </source>
</evidence>
<comment type="subcellular location">
    <subcellularLocation>
        <location evidence="1">Periplasm</location>
    </subcellularLocation>
</comment>
<dbReference type="EMBL" id="QETA01000006">
    <property type="protein sequence ID" value="PWF21922.1"/>
    <property type="molecule type" value="Genomic_DNA"/>
</dbReference>
<dbReference type="InterPro" id="IPR009056">
    <property type="entry name" value="Cyt_c-like_dom"/>
</dbReference>
<keyword evidence="3 9" id="KW-0479">Metal-binding</keyword>
<evidence type="ECO:0000256" key="2">
    <source>
        <dbReference type="ARBA" id="ARBA00022617"/>
    </source>
</evidence>
<feature type="binding site" description="axial binding residue" evidence="9">
    <location>
        <position position="108"/>
    </location>
    <ligand>
        <name>heme c</name>
        <dbReference type="ChEBI" id="CHEBI:61717"/>
        <label>1</label>
    </ligand>
    <ligandPart>
        <name>Fe</name>
        <dbReference type="ChEBI" id="CHEBI:18248"/>
    </ligandPart>
</feature>
<evidence type="ECO:0000256" key="9">
    <source>
        <dbReference type="PIRSR" id="PIRSR000294-2"/>
    </source>
</evidence>
<dbReference type="RefSeq" id="WP_109062738.1">
    <property type="nucleotide sequence ID" value="NZ_QETA01000006.1"/>
</dbReference>
<dbReference type="AlphaFoldDB" id="A0A2V1K1M9"/>
<evidence type="ECO:0000256" key="6">
    <source>
        <dbReference type="ARBA" id="ARBA00023002"/>
    </source>
</evidence>
<dbReference type="PIRSF" id="PIRSF000294">
    <property type="entry name" value="Cytochrome-c_peroxidase"/>
    <property type="match status" value="1"/>
</dbReference>
<dbReference type="PANTHER" id="PTHR30600">
    <property type="entry name" value="CYTOCHROME C PEROXIDASE-RELATED"/>
    <property type="match status" value="1"/>
</dbReference>
<feature type="binding site" description="covalent" evidence="8">
    <location>
        <position position="107"/>
    </location>
    <ligand>
        <name>heme c</name>
        <dbReference type="ChEBI" id="CHEBI:61717"/>
        <label>1</label>
    </ligand>
</feature>
<dbReference type="InterPro" id="IPR036909">
    <property type="entry name" value="Cyt_c-like_dom_sf"/>
</dbReference>
<sequence length="373" mass="40651">MRLTLRCLTALAGPLLIIGLYQDTPAQRHTGSSPTDADPATLRARYEKPATHWPPAWLDPGVPLRELAILPARARPTPYRQAQAALGERLFSDTVLAAPGYPSCAACHQPAQGWSAPPRRFEAPLGSTAGRKPPSLYHVARRTHWGWDGRRDSLVAQTLAPLTDPDEMGNTDLAVVLQRLARDPRHAQDFQSLYGPGPVTAAMLGDALVAYLAGIEKPSRLDRFLAGDHAQLSDQAILGLHLFRTKARCLNCHSGPLLTDEGFHNLRISAFGEPAEDLGRYRVSGQPEDAGAFRTASLRHVGEHPPYMHNGLFPTLAGVINLYDRGGGEVWARNAQEAAHPLYPHAARRSARLQPLHLDEAEKAALLAFLEAL</sequence>
<organism evidence="11 12">
    <name type="scientific">Corticimicrobacter populi</name>
    <dbReference type="NCBI Taxonomy" id="2175229"/>
    <lineage>
        <taxon>Bacteria</taxon>
        <taxon>Pseudomonadati</taxon>
        <taxon>Pseudomonadota</taxon>
        <taxon>Betaproteobacteria</taxon>
        <taxon>Burkholderiales</taxon>
        <taxon>Alcaligenaceae</taxon>
        <taxon>Corticimicrobacter</taxon>
    </lineage>
</organism>
<feature type="domain" description="Cytochrome c" evidence="10">
    <location>
        <begin position="82"/>
        <end position="216"/>
    </location>
</feature>
<keyword evidence="6" id="KW-0560">Oxidoreductase</keyword>
<dbReference type="PANTHER" id="PTHR30600:SF10">
    <property type="entry name" value="BLL6722 PROTEIN"/>
    <property type="match status" value="1"/>
</dbReference>
<proteinExistence type="predicted"/>
<dbReference type="Gene3D" id="1.10.760.10">
    <property type="entry name" value="Cytochrome c-like domain"/>
    <property type="match status" value="2"/>
</dbReference>
<keyword evidence="12" id="KW-1185">Reference proteome</keyword>
<dbReference type="GO" id="GO:0004130">
    <property type="term" value="F:cytochrome-c peroxidase activity"/>
    <property type="evidence" value="ECO:0007669"/>
    <property type="project" value="TreeGrafter"/>
</dbReference>
<keyword evidence="5" id="KW-0574">Periplasm</keyword>
<comment type="caution">
    <text evidence="11">The sequence shown here is derived from an EMBL/GenBank/DDBJ whole genome shotgun (WGS) entry which is preliminary data.</text>
</comment>
<dbReference type="InterPro" id="IPR004852">
    <property type="entry name" value="Di-haem_cyt_c_peroxidsae"/>
</dbReference>
<evidence type="ECO:0000256" key="3">
    <source>
        <dbReference type="ARBA" id="ARBA00022723"/>
    </source>
</evidence>
<evidence type="ECO:0000256" key="1">
    <source>
        <dbReference type="ARBA" id="ARBA00004418"/>
    </source>
</evidence>
<feature type="binding site" description="covalent" evidence="8">
    <location>
        <position position="104"/>
    </location>
    <ligand>
        <name>heme c</name>
        <dbReference type="ChEBI" id="CHEBI:61717"/>
        <label>1</label>
    </ligand>
</feature>
<protein>
    <submittedName>
        <fullName evidence="11">Cytochrome-c peroxidase</fullName>
    </submittedName>
</protein>